<dbReference type="EC" id="2.7.1.2" evidence="1"/>
<dbReference type="Gene3D" id="3.30.420.40">
    <property type="match status" value="2"/>
</dbReference>
<evidence type="ECO:0000313" key="1">
    <source>
        <dbReference type="EMBL" id="MPM91634.1"/>
    </source>
</evidence>
<sequence>MYAIGVCITWDTIGLALVDIGGNLVAKQTLGSAILLSPNEALEKISATIKVWVSEYACSESLLGIGVSAFGPIMKDRGILSHGHHKPSLLWDYVPIKDLLEASTGFPVVVDNLVDAFMLNELALKPDLLEKRVAYFLLDMGIGSAFHALPAKQTASDTSSQLGHMVIDLHGDLCVCGKTGCLETFASAQSILRRLSHGKRTQVERADDVYAAIQACMQSPEWDSGDAQFQEIVLAFTAGMTNYIQIMEPVIVMLGGRTVDSLSLIIDEVINRIEVMKQQQILPAKLEIIQTNTSEDALMRGSASIVFRRELGLSS</sequence>
<proteinExistence type="predicted"/>
<dbReference type="GO" id="GO:0004340">
    <property type="term" value="F:glucokinase activity"/>
    <property type="evidence" value="ECO:0007669"/>
    <property type="project" value="UniProtKB-EC"/>
</dbReference>
<dbReference type="Pfam" id="PF00480">
    <property type="entry name" value="ROK"/>
    <property type="match status" value="1"/>
</dbReference>
<dbReference type="PANTHER" id="PTHR18964">
    <property type="entry name" value="ROK (REPRESSOR, ORF, KINASE) FAMILY"/>
    <property type="match status" value="1"/>
</dbReference>
<dbReference type="AlphaFoldDB" id="A0A645DQ88"/>
<dbReference type="EMBL" id="VSSQ01038666">
    <property type="protein sequence ID" value="MPM91634.1"/>
    <property type="molecule type" value="Genomic_DNA"/>
</dbReference>
<keyword evidence="1" id="KW-0808">Transferase</keyword>
<dbReference type="PANTHER" id="PTHR18964:SF149">
    <property type="entry name" value="BIFUNCTIONAL UDP-N-ACETYLGLUCOSAMINE 2-EPIMERASE_N-ACETYLMANNOSAMINE KINASE"/>
    <property type="match status" value="1"/>
</dbReference>
<organism evidence="1">
    <name type="scientific">bioreactor metagenome</name>
    <dbReference type="NCBI Taxonomy" id="1076179"/>
    <lineage>
        <taxon>unclassified sequences</taxon>
        <taxon>metagenomes</taxon>
        <taxon>ecological metagenomes</taxon>
    </lineage>
</organism>
<comment type="caution">
    <text evidence="1">The sequence shown here is derived from an EMBL/GenBank/DDBJ whole genome shotgun (WGS) entry which is preliminary data.</text>
</comment>
<dbReference type="InterPro" id="IPR000600">
    <property type="entry name" value="ROK"/>
</dbReference>
<dbReference type="InterPro" id="IPR043129">
    <property type="entry name" value="ATPase_NBD"/>
</dbReference>
<name>A0A645DQ88_9ZZZZ</name>
<keyword evidence="1" id="KW-0418">Kinase</keyword>
<dbReference type="SUPFAM" id="SSF53067">
    <property type="entry name" value="Actin-like ATPase domain"/>
    <property type="match status" value="1"/>
</dbReference>
<gene>
    <name evidence="1" type="primary">glkA_12</name>
    <name evidence="1" type="ORF">SDC9_138765</name>
</gene>
<reference evidence="1" key="1">
    <citation type="submission" date="2019-08" db="EMBL/GenBank/DDBJ databases">
        <authorList>
            <person name="Kucharzyk K."/>
            <person name="Murdoch R.W."/>
            <person name="Higgins S."/>
            <person name="Loffler F."/>
        </authorList>
    </citation>
    <scope>NUCLEOTIDE SEQUENCE</scope>
</reference>
<protein>
    <submittedName>
        <fullName evidence="1">Glucokinase</fullName>
        <ecNumber evidence="1">2.7.1.2</ecNumber>
    </submittedName>
</protein>
<accession>A0A645DQ88</accession>